<dbReference type="EMBL" id="JABSTQ010009658">
    <property type="protein sequence ID" value="KAG0427051.1"/>
    <property type="molecule type" value="Genomic_DNA"/>
</dbReference>
<dbReference type="Proteomes" id="UP000805193">
    <property type="component" value="Unassembled WGS sequence"/>
</dbReference>
<protein>
    <submittedName>
        <fullName evidence="1">Uncharacterized protein</fullName>
    </submittedName>
</protein>
<gene>
    <name evidence="1" type="ORF">HPB47_025868</name>
</gene>
<proteinExistence type="predicted"/>
<accession>A0AC60Q1I1</accession>
<reference evidence="1 2" key="1">
    <citation type="journal article" date="2020" name="Cell">
        <title>Large-Scale Comparative Analyses of Tick Genomes Elucidate Their Genetic Diversity and Vector Capacities.</title>
        <authorList>
            <consortium name="Tick Genome and Microbiome Consortium (TIGMIC)"/>
            <person name="Jia N."/>
            <person name="Wang J."/>
            <person name="Shi W."/>
            <person name="Du L."/>
            <person name="Sun Y."/>
            <person name="Zhan W."/>
            <person name="Jiang J.F."/>
            <person name="Wang Q."/>
            <person name="Zhang B."/>
            <person name="Ji P."/>
            <person name="Bell-Sakyi L."/>
            <person name="Cui X.M."/>
            <person name="Yuan T.T."/>
            <person name="Jiang B.G."/>
            <person name="Yang W.F."/>
            <person name="Lam T.T."/>
            <person name="Chang Q.C."/>
            <person name="Ding S.J."/>
            <person name="Wang X.J."/>
            <person name="Zhu J.G."/>
            <person name="Ruan X.D."/>
            <person name="Zhao L."/>
            <person name="Wei J.T."/>
            <person name="Ye R.Z."/>
            <person name="Que T.C."/>
            <person name="Du C.H."/>
            <person name="Zhou Y.H."/>
            <person name="Cheng J.X."/>
            <person name="Dai P.F."/>
            <person name="Guo W.B."/>
            <person name="Han X.H."/>
            <person name="Huang E.J."/>
            <person name="Li L.F."/>
            <person name="Wei W."/>
            <person name="Gao Y.C."/>
            <person name="Liu J.Z."/>
            <person name="Shao H.Z."/>
            <person name="Wang X."/>
            <person name="Wang C.C."/>
            <person name="Yang T.C."/>
            <person name="Huo Q.B."/>
            <person name="Li W."/>
            <person name="Chen H.Y."/>
            <person name="Chen S.E."/>
            <person name="Zhou L.G."/>
            <person name="Ni X.B."/>
            <person name="Tian J.H."/>
            <person name="Sheng Y."/>
            <person name="Liu T."/>
            <person name="Pan Y.S."/>
            <person name="Xia L.Y."/>
            <person name="Li J."/>
            <person name="Zhao F."/>
            <person name="Cao W.C."/>
        </authorList>
    </citation>
    <scope>NUCLEOTIDE SEQUENCE [LARGE SCALE GENOMIC DNA]</scope>
    <source>
        <strain evidence="1">Iper-2018</strain>
    </source>
</reference>
<evidence type="ECO:0000313" key="2">
    <source>
        <dbReference type="Proteomes" id="UP000805193"/>
    </source>
</evidence>
<name>A0AC60Q1I1_IXOPE</name>
<keyword evidence="2" id="KW-1185">Reference proteome</keyword>
<sequence>MRPTAIEGAWRGGRPRRRVIQTPGAATDLRTSPAATNMDAVEMEGELVSPEEFTKEAGWMESHRRKRNRALVQLGLTSAAAASQHDADGHIAGKERRRDGRVRAPPQGSRRAWRAPELPKEDVKIILRPKNGLELRRCSQAVLKDGVRCAAKINTEEAEEDTLRINPLRNVLVISTPSLNRAALYGKIDKIMIGDQAHGINAYTTPPEGSAKGVIHNIPGTDSDEDITRSLVNRRNPTILQARRLGTSNTVIIAFEGEQVPYYVYYRGAEYRCYLHKKKHEVCDRCGVYGHRADVCPRAADATPKICPTCGLKDPPGEHPCEPRCAICGLDHKTGDKKCRQRYRTPYLLQKRRWEKERKRQLQSRRSRSKERSSKGTLVAPRDRSKSSSSLPLHDAADDNGGATKGGHRSRSTQRTGERRGAASRTPSQHRMLEPSQRQARHRSQSAGRGAGSVNRGLEGEQRKTAETSIATAKVSWAAAASQLKDGTRKDGQSHSEITQIRQMLEILASENRELKAKLSRYEQHSQTKANADDMDTTNAEEETNATSQSSTRDTKHTQLRAVDLQQGNADLESTESDVEQPVSPPSKKRCAGDAQVLLECKVRNIQTLIEASVDQKLENIEKRMDSKLEEIRTMIASLADSITKEFAAMNTRITSLENANCKLQHPVGGGVGPIKSSKPYMRPATEGIRPTSLDSRATNRRDGAPDVITLQETNGIAKLAGYKSFTPTELNHAVGGDILLTTLVKRNIPVIQHTTGIQGADHVLLELITTTGKHKAVNLPAPVRETLQISPLPKNMQSGHHEGRRRARTKHLTKMLKGDPNVWYVDASPYRDRQALCAAITNFPGEARAACTIPTGNVKDAEEAAIALAVAHIARSGKKGTIVSDSQTAIRNYMRGRISPAAFRILSSTPSWDTTIPIRLIWTPAHAELEGNEQAHELACELAHQVDHQGCSFFPVPITSYRDILNYYKETRKTYPEPHPALGRHQATILRQIQTNTLPNPKDSFIKNEQEWEAAVISPSKEVQLALVDLAVRVGEPRSWILGPDLRRRGVLEALCYVKFRGAQLDNSFRDLPRSNQIAVQLKECTVKMFTAPNVLRRCDLLNAKPIRTVHWSEVRMRCVFAWRGGKQAESLKRLQTTIAFVTSSKLVLQQTRPVHHQSAGERSFSSQLRAALRSRPSHFPFQPPKNYVNATPLPNDFARGAGSKSSERRAGATVREQKTRGQDGGVCCIADGQR</sequence>
<evidence type="ECO:0000313" key="1">
    <source>
        <dbReference type="EMBL" id="KAG0427051.1"/>
    </source>
</evidence>
<organism evidence="1 2">
    <name type="scientific">Ixodes persulcatus</name>
    <name type="common">Taiga tick</name>
    <dbReference type="NCBI Taxonomy" id="34615"/>
    <lineage>
        <taxon>Eukaryota</taxon>
        <taxon>Metazoa</taxon>
        <taxon>Ecdysozoa</taxon>
        <taxon>Arthropoda</taxon>
        <taxon>Chelicerata</taxon>
        <taxon>Arachnida</taxon>
        <taxon>Acari</taxon>
        <taxon>Parasitiformes</taxon>
        <taxon>Ixodida</taxon>
        <taxon>Ixodoidea</taxon>
        <taxon>Ixodidae</taxon>
        <taxon>Ixodinae</taxon>
        <taxon>Ixodes</taxon>
    </lineage>
</organism>
<comment type="caution">
    <text evidence="1">The sequence shown here is derived from an EMBL/GenBank/DDBJ whole genome shotgun (WGS) entry which is preliminary data.</text>
</comment>